<dbReference type="GO" id="GO:0005829">
    <property type="term" value="C:cytosol"/>
    <property type="evidence" value="ECO:0007669"/>
    <property type="project" value="TreeGrafter"/>
</dbReference>
<reference evidence="4 7" key="3">
    <citation type="submission" date="2020-07" db="EMBL/GenBank/DDBJ databases">
        <title>Complete genome sequences of Streptococcus suis pig pathogenic strain 10, 13-00283-02 and 16085/3b.</title>
        <authorList>
            <person name="Bunk B."/>
            <person name="Jakobczak B."/>
            <person name="Florian V."/>
            <person name="Dittmar D."/>
            <person name="Maeder U."/>
            <person name="Jarek M."/>
            <person name="Baums C.G."/>
            <person name="Haeussler S."/>
            <person name="Voelker U."/>
            <person name="Michalik S."/>
        </authorList>
    </citation>
    <scope>NUCLEOTIDE SEQUENCE [LARGE SCALE GENOMIC DNA]</scope>
    <source>
        <strain evidence="4 7">13-00283-02</strain>
    </source>
</reference>
<dbReference type="RefSeq" id="WP_013730663.1">
    <property type="nucleotide sequence ID" value="NZ_BCCO01000005.1"/>
</dbReference>
<dbReference type="EMBL" id="FIFN01000008">
    <property type="protein sequence ID" value="CYU09693.1"/>
    <property type="molecule type" value="Genomic_DNA"/>
</dbReference>
<dbReference type="PANTHER" id="PTHR43235">
    <property type="entry name" value="GLUTAMINE AMIDOTRANSFERASE PB2B2.05-RELATED"/>
    <property type="match status" value="1"/>
</dbReference>
<dbReference type="GO" id="GO:0016757">
    <property type="term" value="F:glycosyltransferase activity"/>
    <property type="evidence" value="ECO:0007669"/>
    <property type="project" value="UniProtKB-KW"/>
</dbReference>
<gene>
    <name evidence="1" type="ORF">ERS132462_01014</name>
    <name evidence="2" type="ORF">ERS132536_00601</name>
    <name evidence="3" type="ORF">HU146_00225</name>
    <name evidence="4" type="ORF">SSU1300283_00119</name>
</gene>
<dbReference type="EMBL" id="CP058741">
    <property type="protein sequence ID" value="QOE27451.1"/>
    <property type="molecule type" value="Genomic_DNA"/>
</dbReference>
<dbReference type="PROSITE" id="PS51273">
    <property type="entry name" value="GATASE_TYPE_1"/>
    <property type="match status" value="1"/>
</dbReference>
<reference evidence="5 6" key="1">
    <citation type="submission" date="2016-02" db="EMBL/GenBank/DDBJ databases">
        <authorList>
            <consortium name="Pathogen Informatics"/>
        </authorList>
    </citation>
    <scope>NUCLEOTIDE SEQUENCE [LARGE SCALE GENOMIC DNA]</scope>
    <source>
        <strain evidence="1 5">LSS100</strain>
        <strain evidence="2 6">SS999</strain>
    </source>
</reference>
<protein>
    <submittedName>
        <fullName evidence="3">Gamma-glutamyl-gamma-aminobutyrate hydrolase family protein</fullName>
    </submittedName>
    <submittedName>
        <fullName evidence="1 4">Glutamine amidotransferase</fullName>
        <ecNumber evidence="1">2.4.2.-</ecNumber>
    </submittedName>
</protein>
<dbReference type="InterPro" id="IPR044668">
    <property type="entry name" value="PuuD-like"/>
</dbReference>
<dbReference type="Proteomes" id="UP000075182">
    <property type="component" value="Unassembled WGS sequence"/>
</dbReference>
<keyword evidence="1" id="KW-0315">Glutamine amidotransferase</keyword>
<dbReference type="InterPro" id="IPR011697">
    <property type="entry name" value="Peptidase_C26"/>
</dbReference>
<dbReference type="CDD" id="cd01745">
    <property type="entry name" value="GATase1_2"/>
    <property type="match status" value="1"/>
</dbReference>
<dbReference type="Proteomes" id="UP000548355">
    <property type="component" value="Unassembled WGS sequence"/>
</dbReference>
<proteinExistence type="predicted"/>
<dbReference type="Proteomes" id="UP000516797">
    <property type="component" value="Chromosome"/>
</dbReference>
<dbReference type="AlphaFoldDB" id="A0A0K2E892"/>
<evidence type="ECO:0000313" key="6">
    <source>
        <dbReference type="Proteomes" id="UP000075182"/>
    </source>
</evidence>
<evidence type="ECO:0000313" key="8">
    <source>
        <dbReference type="Proteomes" id="UP000548355"/>
    </source>
</evidence>
<dbReference type="GO" id="GO:0006598">
    <property type="term" value="P:polyamine catabolic process"/>
    <property type="evidence" value="ECO:0007669"/>
    <property type="project" value="TreeGrafter"/>
</dbReference>
<dbReference type="EC" id="2.4.2.-" evidence="1"/>
<dbReference type="Pfam" id="PF07722">
    <property type="entry name" value="Peptidase_C26"/>
    <property type="match status" value="1"/>
</dbReference>
<dbReference type="EMBL" id="JABXEU010000001">
    <property type="protein sequence ID" value="NVH35708.1"/>
    <property type="molecule type" value="Genomic_DNA"/>
</dbReference>
<evidence type="ECO:0000313" key="2">
    <source>
        <dbReference type="EMBL" id="CYX51859.1"/>
    </source>
</evidence>
<dbReference type="GO" id="GO:0033969">
    <property type="term" value="F:gamma-glutamyl-gamma-aminobutyrate hydrolase activity"/>
    <property type="evidence" value="ECO:0007669"/>
    <property type="project" value="TreeGrafter"/>
</dbReference>
<accession>A0A0K2E892</accession>
<dbReference type="Gene3D" id="3.40.50.880">
    <property type="match status" value="1"/>
</dbReference>
<evidence type="ECO:0000313" key="7">
    <source>
        <dbReference type="Proteomes" id="UP000516797"/>
    </source>
</evidence>
<keyword evidence="1" id="KW-0328">Glycosyltransferase</keyword>
<reference evidence="3 8" key="2">
    <citation type="submission" date="2020-06" db="EMBL/GenBank/DDBJ databases">
        <title>Pan-genome analysis of Streptococcus suis serotype 2 revealed genomic diversity among strains of different virulence.</title>
        <authorList>
            <person name="Guo G."/>
            <person name="Zhang W."/>
        </authorList>
    </citation>
    <scope>NUCLEOTIDE SEQUENCE [LARGE SCALE GENOMIC DNA]</scope>
    <source>
        <strain evidence="3 8">ZJ92091101</strain>
    </source>
</reference>
<keyword evidence="3" id="KW-0378">Hydrolase</keyword>
<dbReference type="EMBL" id="FIMD01000003">
    <property type="protein sequence ID" value="CYX51859.1"/>
    <property type="molecule type" value="Genomic_DNA"/>
</dbReference>
<evidence type="ECO:0000313" key="1">
    <source>
        <dbReference type="EMBL" id="CYU09693.1"/>
    </source>
</evidence>
<sequence>MGKPIIGITSNEKPVAEGIPIMNLSLSRNFADGIKRAGGLPFYIPLSGETDVVDYVSAIDKLLLTGGQHVLPQFYGQEKLIESDDYFKERDEFELKLVHEALRQEKPILGICRGMQLFNVARGGTLKQAVEGHRSLPFDLIHQVECKEATPLASIFGQRVAVNSIHSQAIENLGQGLEAIVHSVDDGIIEAVRSMDETRFLGVQWHPELLIDQSGGNQKLFDYFVQTL</sequence>
<dbReference type="PANTHER" id="PTHR43235:SF1">
    <property type="entry name" value="GLUTAMINE AMIDOTRANSFERASE PB2B2.05-RELATED"/>
    <property type="match status" value="1"/>
</dbReference>
<name>A0A0K2E892_STRSU</name>
<dbReference type="Proteomes" id="UP000072003">
    <property type="component" value="Unassembled WGS sequence"/>
</dbReference>
<dbReference type="SUPFAM" id="SSF52317">
    <property type="entry name" value="Class I glutamine amidotransferase-like"/>
    <property type="match status" value="1"/>
</dbReference>
<organism evidence="1 5">
    <name type="scientific">Streptococcus suis</name>
    <dbReference type="NCBI Taxonomy" id="1307"/>
    <lineage>
        <taxon>Bacteria</taxon>
        <taxon>Bacillati</taxon>
        <taxon>Bacillota</taxon>
        <taxon>Bacilli</taxon>
        <taxon>Lactobacillales</taxon>
        <taxon>Streptococcaceae</taxon>
        <taxon>Streptococcus</taxon>
    </lineage>
</organism>
<dbReference type="InterPro" id="IPR029062">
    <property type="entry name" value="Class_I_gatase-like"/>
</dbReference>
<evidence type="ECO:0000313" key="5">
    <source>
        <dbReference type="Proteomes" id="UP000072003"/>
    </source>
</evidence>
<dbReference type="PATRIC" id="fig|1307.1317.peg.1153"/>
<evidence type="ECO:0000313" key="3">
    <source>
        <dbReference type="EMBL" id="NVH35708.1"/>
    </source>
</evidence>
<evidence type="ECO:0000313" key="4">
    <source>
        <dbReference type="EMBL" id="QOE27451.1"/>
    </source>
</evidence>
<keyword evidence="1" id="KW-0808">Transferase</keyword>